<dbReference type="RefSeq" id="WP_065189943.1">
    <property type="nucleotide sequence ID" value="NZ_LZFB01000013.1"/>
</dbReference>
<protein>
    <submittedName>
        <fullName evidence="4">Chromosome partitioning protein ParA</fullName>
    </submittedName>
</protein>
<evidence type="ECO:0000313" key="4">
    <source>
        <dbReference type="EMBL" id="PSU10009.1"/>
    </source>
</evidence>
<keyword evidence="2" id="KW-1133">Transmembrane helix</keyword>
<reference evidence="4 5" key="1">
    <citation type="submission" date="2018-03" db="EMBL/GenBank/DDBJ databases">
        <title>Whole genome sequencing of Histamine producing bacteria.</title>
        <authorList>
            <person name="Butler K."/>
        </authorList>
    </citation>
    <scope>NUCLEOTIDE SEQUENCE [LARGE SCALE GENOMIC DNA]</scope>
    <source>
        <strain evidence="4 5">DSM 23343</strain>
    </source>
</reference>
<proteinExistence type="predicted"/>
<name>A0A2T3I0F9_9GAMM</name>
<keyword evidence="2" id="KW-0472">Membrane</keyword>
<feature type="coiled-coil region" evidence="1">
    <location>
        <begin position="237"/>
        <end position="314"/>
    </location>
</feature>
<dbReference type="OrthoDB" id="9811665at2"/>
<keyword evidence="2" id="KW-0812">Transmembrane</keyword>
<dbReference type="SMART" id="SM00974">
    <property type="entry name" value="T5orf172"/>
    <property type="match status" value="1"/>
</dbReference>
<evidence type="ECO:0000256" key="2">
    <source>
        <dbReference type="SAM" id="Phobius"/>
    </source>
</evidence>
<dbReference type="Pfam" id="PF13455">
    <property type="entry name" value="MUG113"/>
    <property type="match status" value="1"/>
</dbReference>
<gene>
    <name evidence="4" type="ORF">C0W81_04620</name>
</gene>
<feature type="domain" description="Bacteriophage T5 Orf172 DNA-binding" evidence="3">
    <location>
        <begin position="331"/>
        <end position="414"/>
    </location>
</feature>
<feature type="coiled-coil region" evidence="1">
    <location>
        <begin position="64"/>
        <end position="126"/>
    </location>
</feature>
<evidence type="ECO:0000256" key="1">
    <source>
        <dbReference type="SAM" id="Coils"/>
    </source>
</evidence>
<dbReference type="InterPro" id="IPR018306">
    <property type="entry name" value="Phage_T5_Orf172_DNA-bd"/>
</dbReference>
<accession>A0A2T3I0F9</accession>
<evidence type="ECO:0000259" key="3">
    <source>
        <dbReference type="SMART" id="SM00974"/>
    </source>
</evidence>
<evidence type="ECO:0000313" key="5">
    <source>
        <dbReference type="Proteomes" id="UP000241858"/>
    </source>
</evidence>
<keyword evidence="1" id="KW-0175">Coiled coil</keyword>
<feature type="transmembrane region" description="Helical" evidence="2">
    <location>
        <begin position="7"/>
        <end position="26"/>
    </location>
</feature>
<organism evidence="4 5">
    <name type="scientific">Photobacterium aquimaris</name>
    <dbReference type="NCBI Taxonomy" id="512643"/>
    <lineage>
        <taxon>Bacteria</taxon>
        <taxon>Pseudomonadati</taxon>
        <taxon>Pseudomonadota</taxon>
        <taxon>Gammaproteobacteria</taxon>
        <taxon>Vibrionales</taxon>
        <taxon>Vibrionaceae</taxon>
        <taxon>Photobacterium</taxon>
    </lineage>
</organism>
<dbReference type="AlphaFoldDB" id="A0A2T3I0F9"/>
<dbReference type="Proteomes" id="UP000241858">
    <property type="component" value="Unassembled WGS sequence"/>
</dbReference>
<dbReference type="EMBL" id="PYLY01000007">
    <property type="protein sequence ID" value="PSU10009.1"/>
    <property type="molecule type" value="Genomic_DNA"/>
</dbReference>
<comment type="caution">
    <text evidence="4">The sequence shown here is derived from an EMBL/GenBank/DDBJ whole genome shotgun (WGS) entry which is preliminary data.</text>
</comment>
<sequence length="442" mass="51445">MKLIKAIILILITGMLTLVLIGDPIADRISDTGFIGLIFSGICALYSLVKTDQAKELEPIEDNNQDKINELVREKNKLEAYQEELDKFEIKLNRFELQLDSREQKLARKEEKLANTKINSEEYKLAVSREVSKKVNNELRYERAELAKDKVKATKILQKLLDQCYQDKVKAILNGLTLKNQNTRYDMLDKNFDKYTTNVYNFGSFDLECNDNWGEVAEQFDAKIELLEMAQIERDHQADIKRQMREEKQREEELEAALEAEELEQARIEEQQRILNEALATANAEAKVELEKQREELEAELAEVHKRYERTKSMAEQTKQGYVYVISNIGSLGEKVYKVGMTRRLDPLDRVKELSNASVPFEFDVHAMINCEDAPKLEKALHRELDQYRVNKINNRKEFFKVDLDTIIKSVENNHGEVEYCVNPVAFQYYKTLELENQLEAA</sequence>